<dbReference type="RefSeq" id="WP_163962704.1">
    <property type="nucleotide sequence ID" value="NZ_JAAIVB010000036.1"/>
</dbReference>
<name>A0A6B3SSP0_9BURK</name>
<keyword evidence="3" id="KW-0732">Signal</keyword>
<protein>
    <recommendedName>
        <fullName evidence="4">Big-1 domain-containing protein</fullName>
    </recommendedName>
</protein>
<reference evidence="5 6" key="1">
    <citation type="submission" date="2020-02" db="EMBL/GenBank/DDBJ databases">
        <authorList>
            <person name="Kim M.K."/>
        </authorList>
    </citation>
    <scope>NUCLEOTIDE SEQUENCE [LARGE SCALE GENOMIC DNA]</scope>
    <source>
        <strain evidence="5 6">17J57-3</strain>
    </source>
</reference>
<evidence type="ECO:0000313" key="6">
    <source>
        <dbReference type="Proteomes" id="UP000482155"/>
    </source>
</evidence>
<organism evidence="5 6">
    <name type="scientific">Noviherbaspirillum galbum</name>
    <dbReference type="NCBI Taxonomy" id="2709383"/>
    <lineage>
        <taxon>Bacteria</taxon>
        <taxon>Pseudomonadati</taxon>
        <taxon>Pseudomonadota</taxon>
        <taxon>Betaproteobacteria</taxon>
        <taxon>Burkholderiales</taxon>
        <taxon>Oxalobacteraceae</taxon>
        <taxon>Noviherbaspirillum</taxon>
    </lineage>
</organism>
<feature type="region of interest" description="Disordered" evidence="2">
    <location>
        <begin position="37"/>
        <end position="66"/>
    </location>
</feature>
<dbReference type="SUPFAM" id="SSF49373">
    <property type="entry name" value="Invasin/intimin cell-adhesion fragments"/>
    <property type="match status" value="3"/>
</dbReference>
<dbReference type="Pfam" id="PF02369">
    <property type="entry name" value="Big_1"/>
    <property type="match status" value="1"/>
</dbReference>
<dbReference type="SMART" id="SM00634">
    <property type="entry name" value="BID_1"/>
    <property type="match status" value="2"/>
</dbReference>
<proteinExistence type="inferred from homology"/>
<dbReference type="AlphaFoldDB" id="A0A6B3SSP0"/>
<dbReference type="PROSITE" id="PS51257">
    <property type="entry name" value="PROKAR_LIPOPROTEIN"/>
    <property type="match status" value="1"/>
</dbReference>
<dbReference type="InterPro" id="IPR003344">
    <property type="entry name" value="Big_1_dom"/>
</dbReference>
<feature type="chain" id="PRO_5025539524" description="Big-1 domain-containing protein" evidence="3">
    <location>
        <begin position="21"/>
        <end position="727"/>
    </location>
</feature>
<dbReference type="InterPro" id="IPR013783">
    <property type="entry name" value="Ig-like_fold"/>
</dbReference>
<feature type="domain" description="Big-1" evidence="4">
    <location>
        <begin position="77"/>
        <end position="172"/>
    </location>
</feature>
<evidence type="ECO:0000259" key="4">
    <source>
        <dbReference type="SMART" id="SM00634"/>
    </source>
</evidence>
<feature type="signal peptide" evidence="3">
    <location>
        <begin position="1"/>
        <end position="20"/>
    </location>
</feature>
<keyword evidence="6" id="KW-1185">Reference proteome</keyword>
<gene>
    <name evidence="5" type="ORF">G3574_10255</name>
</gene>
<dbReference type="InterPro" id="IPR008964">
    <property type="entry name" value="Invasin/intimin_cell_adhesion"/>
</dbReference>
<evidence type="ECO:0000256" key="3">
    <source>
        <dbReference type="SAM" id="SignalP"/>
    </source>
</evidence>
<dbReference type="Proteomes" id="UP000482155">
    <property type="component" value="Unassembled WGS sequence"/>
</dbReference>
<comment type="similarity">
    <text evidence="1">Belongs to the intimin/invasin family.</text>
</comment>
<dbReference type="EMBL" id="JAAIVB010000036">
    <property type="protein sequence ID" value="NEX61462.1"/>
    <property type="molecule type" value="Genomic_DNA"/>
</dbReference>
<evidence type="ECO:0000313" key="5">
    <source>
        <dbReference type="EMBL" id="NEX61462.1"/>
    </source>
</evidence>
<accession>A0A6B3SSP0</accession>
<comment type="caution">
    <text evidence="5">The sequence shown here is derived from an EMBL/GenBank/DDBJ whole genome shotgun (WGS) entry which is preliminary data.</text>
</comment>
<evidence type="ECO:0000256" key="1">
    <source>
        <dbReference type="ARBA" id="ARBA00010116"/>
    </source>
</evidence>
<feature type="compositionally biased region" description="Gly residues" evidence="2">
    <location>
        <begin position="37"/>
        <end position="58"/>
    </location>
</feature>
<evidence type="ECO:0000256" key="2">
    <source>
        <dbReference type="SAM" id="MobiDB-lite"/>
    </source>
</evidence>
<dbReference type="Gene3D" id="2.60.40.10">
    <property type="entry name" value="Immunoglobulins"/>
    <property type="match status" value="3"/>
</dbReference>
<feature type="domain" description="Big-1" evidence="4">
    <location>
        <begin position="276"/>
        <end position="383"/>
    </location>
</feature>
<sequence length="727" mass="72711">MKIKTHSARDLGRLCLVSLAVLTLVSCGGGGGSAGTASGGNLSGGSSGGTSTGTGSGTSSGSTASNATVSTGQLGVAMVTSAGAETNSLSGGQTGTVKATFKSAAGAALSNAVVKFTASDSSLVDFTPASGSALTDANGVAVINVKPRDFSSAGALTITASASTGSVSGSATTNIAVGAAPLSVGALAFSPAPSGSLAAFSTATLSIPVTSNGQPVDKVSGLTVTSLCVGDGTATIVIGSLSNGIQSATYTNNGCLRGTDTITAAIGTSSKTITLPVSSANIGAIQFVGSNLTGTSMVLKGSGGLGRLEAAQLTYKVVDQNNNPLAGVDVNFRATTTTGGLTVQPVKGTTDASGVVRTTVSSGTIPTPVRVIAEASRNNLTLSGLSDALTITTGFPIQKNMSLSPDAYNFEGWGFDNEIAKVTVLLADQYGNPVSDGTTVNFVTEGGAIGSSAQGACNTTNGGCTVQLRSQDFRPANGRVTVLAYVQGLEDFVDANGDGQYSCTSFVGPDGVVPPVYRPLVDTCVSGGESFTDQGDPFLDTGVATWDPADVTSPSSLDGNYDVARGDQPFPYGHTAFTPNGDGKWGLNYIRRSIEMVFSGSNATLIRQVCNGTAVDNKSCRDWTSSDGNPMVLNGVAGASCSNQPLVFRLTDLHNNPLPAGTTVSSADGDKIGPLTIFPSVVPSINAIGGSYHQMVIKTDAGCASGGFTLKVKTPKGMETGFAFRSN</sequence>